<dbReference type="OrthoDB" id="5634905at2"/>
<reference evidence="2 3" key="1">
    <citation type="submission" date="2014-05" db="EMBL/GenBank/DDBJ databases">
        <authorList>
            <person name="Rizzardi K."/>
            <person name="Winiecka-Krusnell J."/>
            <person name="Ramliden M."/>
            <person name="Alm E."/>
            <person name="Andersson S."/>
            <person name="Byfors S."/>
        </authorList>
    </citation>
    <scope>NUCLEOTIDE SEQUENCE [LARGE SCALE GENOMIC DNA]</scope>
    <source>
        <strain evidence="2 3">LEGN</strain>
    </source>
</reference>
<dbReference type="InterPro" id="IPR009574">
    <property type="entry name" value="DUF1189"/>
</dbReference>
<keyword evidence="1" id="KW-0812">Transmembrane</keyword>
<feature type="transmembrane region" description="Helical" evidence="1">
    <location>
        <begin position="15"/>
        <end position="32"/>
    </location>
</feature>
<evidence type="ECO:0008006" key="4">
    <source>
        <dbReference type="Google" id="ProtNLM"/>
    </source>
</evidence>
<comment type="caution">
    <text evidence="2">The sequence shown here is derived from an EMBL/GenBank/DDBJ whole genome shotgun (WGS) entry which is preliminary data.</text>
</comment>
<gene>
    <name evidence="2" type="ORF">EP47_07140</name>
</gene>
<evidence type="ECO:0000313" key="3">
    <source>
        <dbReference type="Proteomes" id="UP000054422"/>
    </source>
</evidence>
<name>A0A0A2T936_9GAMM</name>
<feature type="transmembrane region" description="Helical" evidence="1">
    <location>
        <begin position="193"/>
        <end position="216"/>
    </location>
</feature>
<dbReference type="EMBL" id="JNCF01000008">
    <property type="protein sequence ID" value="KGP63903.1"/>
    <property type="molecule type" value="Genomic_DNA"/>
</dbReference>
<accession>A0A0A2T936</accession>
<proteinExistence type="predicted"/>
<dbReference type="RefSeq" id="WP_035887667.1">
    <property type="nucleotide sequence ID" value="NZ_JNCF01000008.1"/>
</dbReference>
<feature type="transmembrane region" description="Helical" evidence="1">
    <location>
        <begin position="44"/>
        <end position="64"/>
    </location>
</feature>
<keyword evidence="1" id="KW-0472">Membrane</keyword>
<feature type="transmembrane region" description="Helical" evidence="1">
    <location>
        <begin position="261"/>
        <end position="281"/>
    </location>
</feature>
<sequence length="291" mass="32984">MAKEKKKLKPIDTPIYGYWSALFMSFFSKRLYVDVAKRWRGIGILYLLLAITVSSIPLSLRVAFDFNKTFNQQIIMPLSKLPTIYVQNGKVIFDKPMPYLIRNDRNQVVIIIDTTGKIEKFSNEYPDLNILINKNNIYFRLPTPELLGMSQTTKNTGVPIVQPLDKGMNTVFDGKKIIQDNAVSGLKYASQLLIYPVVVTILYSITVVVLLAIAFLGQVFSKVFFSFSLSFMKSSRLLMVAATPMLVVLAIMLAFNLVFPGLGVILLTLMIAYYSYGVYSFRGESRQMVFK</sequence>
<protein>
    <recommendedName>
        <fullName evidence="4">DUF1189 domain-containing protein</fullName>
    </recommendedName>
</protein>
<dbReference type="Pfam" id="PF06691">
    <property type="entry name" value="DUF1189"/>
    <property type="match status" value="1"/>
</dbReference>
<dbReference type="Proteomes" id="UP000054422">
    <property type="component" value="Unassembled WGS sequence"/>
</dbReference>
<evidence type="ECO:0000256" key="1">
    <source>
        <dbReference type="SAM" id="Phobius"/>
    </source>
</evidence>
<organism evidence="2 3">
    <name type="scientific">Legionella norrlandica</name>
    <dbReference type="NCBI Taxonomy" id="1498499"/>
    <lineage>
        <taxon>Bacteria</taxon>
        <taxon>Pseudomonadati</taxon>
        <taxon>Pseudomonadota</taxon>
        <taxon>Gammaproteobacteria</taxon>
        <taxon>Legionellales</taxon>
        <taxon>Legionellaceae</taxon>
        <taxon>Legionella</taxon>
    </lineage>
</organism>
<evidence type="ECO:0000313" key="2">
    <source>
        <dbReference type="EMBL" id="KGP63903.1"/>
    </source>
</evidence>
<dbReference type="AlphaFoldDB" id="A0A0A2T936"/>
<feature type="transmembrane region" description="Helical" evidence="1">
    <location>
        <begin position="237"/>
        <end position="255"/>
    </location>
</feature>
<keyword evidence="1" id="KW-1133">Transmembrane helix</keyword>
<keyword evidence="3" id="KW-1185">Reference proteome</keyword>